<dbReference type="Pfam" id="PF16244">
    <property type="entry name" value="DUF4901"/>
    <property type="match status" value="1"/>
</dbReference>
<feature type="chain" id="PRO_5038442029" evidence="2">
    <location>
        <begin position="27"/>
        <end position="762"/>
    </location>
</feature>
<reference evidence="4 5" key="1">
    <citation type="submission" date="2018-03" db="EMBL/GenBank/DDBJ databases">
        <title>Brevisbacillus phylogenomics.</title>
        <authorList>
            <person name="Dunlap C."/>
        </authorList>
    </citation>
    <scope>NUCLEOTIDE SEQUENCE [LARGE SCALE GENOMIC DNA]</scope>
    <source>
        <strain evidence="4 5">NRRL NRS-1210</strain>
    </source>
</reference>
<proteinExistence type="predicted"/>
<keyword evidence="2" id="KW-0732">Signal</keyword>
<name>A0A2P7VF85_9BACL</name>
<evidence type="ECO:0000256" key="1">
    <source>
        <dbReference type="SAM" id="MobiDB-lite"/>
    </source>
</evidence>
<accession>A0A2P7VF85</accession>
<dbReference type="InterPro" id="IPR032599">
    <property type="entry name" value="YcdB/YcdC_rep_domain"/>
</dbReference>
<feature type="region of interest" description="Disordered" evidence="1">
    <location>
        <begin position="282"/>
        <end position="313"/>
    </location>
</feature>
<evidence type="ECO:0000313" key="4">
    <source>
        <dbReference type="EMBL" id="PSJ97885.1"/>
    </source>
</evidence>
<protein>
    <submittedName>
        <fullName evidence="4">S-layer protein</fullName>
    </submittedName>
</protein>
<dbReference type="RefSeq" id="WP_106838217.1">
    <property type="nucleotide sequence ID" value="NZ_JBCNIW010000027.1"/>
</dbReference>
<dbReference type="Pfam" id="PF00395">
    <property type="entry name" value="SLH"/>
    <property type="match status" value="2"/>
</dbReference>
<dbReference type="EMBL" id="PXZM01000010">
    <property type="protein sequence ID" value="PSJ97885.1"/>
    <property type="molecule type" value="Genomic_DNA"/>
</dbReference>
<sequence>MKPWIIRSSSFVLSASLLLPVAQAHAQSPLVSTNKMATTVAQADSVAQAKAKLSKEAALALATKIVPTAGMTVQNVSFRSADSWRPFPEWSFSWVKKDPENGRTLLSYSVSIHANTGELTSYSHQEQEASQLPYAKHISYTEAQEQAKRFFEKNNAGKASETRLYTRDMPEPKTPLNSEVYYNFRFVRDVDGILFPDNGADITVDASGKVTNYSLSWNDVTFEDTDTKISEEEAEKLFKEQANPKPIYLLPWDRVETQNTKPSLGYMNPFTFYMDAETGKPLTQSLTPYQPTKDPEPVSSKALPARRSGQPLSQEEAVQWASKALNLSNYELRSANYNERDYRGNRPVWDLEFGEKGKSEDGFAYVSVDAVTGDIYRLNKDFRSHKEKTTASKKPDIEKFKAKAMETIRDLAPTMAHQLYWTEPIEEEIENQPVDSERQQIRFERFINGIAAASGSAYFTFDIETGDLLNYSAELGSETYPTQVPKHLPAAEASEKWWTETKAEEVYALVPLTPEDAKRAKEQPSYTPKRTAKIVYRATMTPFEQPYYLDAITGEWSSTSTGKTIALHRPAPADLKGHPAEKELSLMYEYDALSLENGNIMPQKPITRGEMIEMLMISLNQGRHYPQYSLERKATYSDVANGSRYFSAVEGAVDRGLLDKNASKLNPNETITREELADMIVRALGYKKLTDFPGMFQSELSDIANSKYRGSIVIATTLGIVPTDKQKFQPQSLVPRADAAITFTRFLEKRDNPDSTATLLRK</sequence>
<feature type="domain" description="SLH" evidence="3">
    <location>
        <begin position="632"/>
        <end position="694"/>
    </location>
</feature>
<gene>
    <name evidence="4" type="ORF">C7R93_07445</name>
</gene>
<organism evidence="4 5">
    <name type="scientific">Brevibacillus fortis</name>
    <dbReference type="NCBI Taxonomy" id="2126352"/>
    <lineage>
        <taxon>Bacteria</taxon>
        <taxon>Bacillati</taxon>
        <taxon>Bacillota</taxon>
        <taxon>Bacilli</taxon>
        <taxon>Bacillales</taxon>
        <taxon>Paenibacillaceae</taxon>
        <taxon>Brevibacillus</taxon>
    </lineage>
</organism>
<feature type="signal peptide" evidence="2">
    <location>
        <begin position="1"/>
        <end position="26"/>
    </location>
</feature>
<evidence type="ECO:0000313" key="5">
    <source>
        <dbReference type="Proteomes" id="UP000240419"/>
    </source>
</evidence>
<evidence type="ECO:0000259" key="3">
    <source>
        <dbReference type="PROSITE" id="PS51272"/>
    </source>
</evidence>
<evidence type="ECO:0000256" key="2">
    <source>
        <dbReference type="SAM" id="SignalP"/>
    </source>
</evidence>
<dbReference type="AlphaFoldDB" id="A0A2P7VF85"/>
<dbReference type="OrthoDB" id="2473368at2"/>
<keyword evidence="5" id="KW-1185">Reference proteome</keyword>
<dbReference type="PROSITE" id="PS51272">
    <property type="entry name" value="SLH"/>
    <property type="match status" value="1"/>
</dbReference>
<dbReference type="Proteomes" id="UP000240419">
    <property type="component" value="Unassembled WGS sequence"/>
</dbReference>
<comment type="caution">
    <text evidence="4">The sequence shown here is derived from an EMBL/GenBank/DDBJ whole genome shotgun (WGS) entry which is preliminary data.</text>
</comment>
<dbReference type="InterPro" id="IPR001119">
    <property type="entry name" value="SLH_dom"/>
</dbReference>